<accession>A0A640TJZ2</accession>
<dbReference type="EMBL" id="BLIP01000001">
    <property type="protein sequence ID" value="GFE24213.1"/>
    <property type="molecule type" value="Genomic_DNA"/>
</dbReference>
<feature type="region of interest" description="Disordered" evidence="1">
    <location>
        <begin position="213"/>
        <end position="237"/>
    </location>
</feature>
<reference evidence="3 5" key="2">
    <citation type="submission" date="2022-12" db="EMBL/GenBank/DDBJ databases">
        <authorList>
            <person name="Ruckert C."/>
            <person name="Busche T."/>
            <person name="Kalinowski J."/>
            <person name="Wittmann C."/>
        </authorList>
    </citation>
    <scope>NUCLEOTIDE SEQUENCE [LARGE SCALE GENOMIC DNA]</scope>
    <source>
        <strain evidence="3 5">DSM 40555</strain>
    </source>
</reference>
<protein>
    <submittedName>
        <fullName evidence="2">Uncharacterized protein</fullName>
    </submittedName>
</protein>
<dbReference type="EMBL" id="CP114202">
    <property type="protein sequence ID" value="WAT98578.1"/>
    <property type="molecule type" value="Genomic_DNA"/>
</dbReference>
<evidence type="ECO:0000313" key="2">
    <source>
        <dbReference type="EMBL" id="GFE24213.1"/>
    </source>
</evidence>
<keyword evidence="5" id="KW-1185">Reference proteome</keyword>
<gene>
    <name evidence="2" type="ORF">Sliba_46660</name>
    <name evidence="3" type="ORF">STRLI_004651</name>
</gene>
<organism evidence="2 4">
    <name type="scientific">Streptomyces nigrescens</name>
    <dbReference type="NCBI Taxonomy" id="1920"/>
    <lineage>
        <taxon>Bacteria</taxon>
        <taxon>Bacillati</taxon>
        <taxon>Actinomycetota</taxon>
        <taxon>Actinomycetes</taxon>
        <taxon>Kitasatosporales</taxon>
        <taxon>Streptomycetaceae</taxon>
        <taxon>Streptomyces</taxon>
    </lineage>
</organism>
<evidence type="ECO:0000256" key="1">
    <source>
        <dbReference type="SAM" id="MobiDB-lite"/>
    </source>
</evidence>
<evidence type="ECO:0000313" key="5">
    <source>
        <dbReference type="Proteomes" id="UP001210609"/>
    </source>
</evidence>
<reference evidence="2 4" key="1">
    <citation type="submission" date="2019-12" db="EMBL/GenBank/DDBJ databases">
        <title>Whole genome shotgun sequence of Streptomyces libani subsp. libani NBRC 13452.</title>
        <authorList>
            <person name="Ichikawa N."/>
            <person name="Kimura A."/>
            <person name="Kitahashi Y."/>
            <person name="Komaki H."/>
            <person name="Tamura T."/>
        </authorList>
    </citation>
    <scope>NUCLEOTIDE SEQUENCE [LARGE SCALE GENOMIC DNA]</scope>
    <source>
        <strain evidence="2 4">NBRC 13452</strain>
    </source>
</reference>
<evidence type="ECO:0000313" key="3">
    <source>
        <dbReference type="EMBL" id="WAT98578.1"/>
    </source>
</evidence>
<sequence length="378" mass="40206">MTEAVAEVALGADEDPPVTFRVPPAFFEYPLTADPEALVEDLADLAAEVYPEGDDELWLRFVMMNIPLVSEMVEAGMSYAGFCLLNVEGQRSTATVTATFVDDMPQVKTMTAQDLADHLATGSPDSEVEVITLAAGEAAVRLAPEVRRLPGEITDSGRPETLTLGKISVFFPVPDHGEVGLFELSTPCLDDWNLYSELFFNIVNTIEVTGRQTDMPAGEHSSADGPMALPQSPPPLPDPDPAVAQALFWYSSRLMDAAALRGQVHGGQQVESITCETCWAKGLRSACSARHGWYISSVVGDDLPHALPRAVASFTSRGWQAETESAGNRVRVCAGDEAPEQSAGYAFSASVDGEAGTFTAEVTAPCTRAAAAADSLFG</sequence>
<dbReference type="AlphaFoldDB" id="A0A640TJZ2"/>
<name>A0A640TJZ2_STRNI</name>
<proteinExistence type="predicted"/>
<dbReference type="Proteomes" id="UP000429552">
    <property type="component" value="Unassembled WGS sequence"/>
</dbReference>
<dbReference type="RefSeq" id="WP_159488026.1">
    <property type="nucleotide sequence ID" value="NZ_BLIP01000001.1"/>
</dbReference>
<dbReference type="Proteomes" id="UP001210609">
    <property type="component" value="Chromosome"/>
</dbReference>
<evidence type="ECO:0000313" key="4">
    <source>
        <dbReference type="Proteomes" id="UP000429552"/>
    </source>
</evidence>